<evidence type="ECO:0000313" key="2">
    <source>
        <dbReference type="Proteomes" id="UP000316238"/>
    </source>
</evidence>
<sequence>MCQLKAVLERGDRCETLMESVTGVEVTEDGVILSTFFEEPMTVRGVRVRSISLLTGAILLISEEKTT</sequence>
<organism evidence="1 2">
    <name type="scientific">Candidatus Electronema aureum</name>
    <dbReference type="NCBI Taxonomy" id="2005002"/>
    <lineage>
        <taxon>Bacteria</taxon>
        <taxon>Pseudomonadati</taxon>
        <taxon>Thermodesulfobacteriota</taxon>
        <taxon>Desulfobulbia</taxon>
        <taxon>Desulfobulbales</taxon>
        <taxon>Desulfobulbaceae</taxon>
        <taxon>Candidatus Electronema</taxon>
    </lineage>
</organism>
<accession>A0A521G2Z7</accession>
<gene>
    <name evidence="1" type="ORF">CDV28_10944</name>
</gene>
<proteinExistence type="predicted"/>
<name>A0A521G2Z7_9BACT</name>
<dbReference type="AlphaFoldDB" id="A0A521G2Z7"/>
<dbReference type="EMBL" id="NQJD01000009">
    <property type="protein sequence ID" value="TAA75231.1"/>
    <property type="molecule type" value="Genomic_DNA"/>
</dbReference>
<reference evidence="1" key="1">
    <citation type="submission" date="2017-07" db="EMBL/GenBank/DDBJ databases">
        <title>The cable genome - Insights into the physiology and evolution of filamentous bacteria capable of sulfide oxidation via long distance electron transfer.</title>
        <authorList>
            <person name="Thorup C."/>
            <person name="Bjerg J.T."/>
            <person name="Schreiber L."/>
            <person name="Nielsen L.P."/>
            <person name="Kjeldsen K.U."/>
            <person name="Boesen T."/>
            <person name="Boggild A."/>
            <person name="Meysman F."/>
            <person name="Geelhoed J."/>
            <person name="Schramm A."/>
        </authorList>
    </citation>
    <scope>NUCLEOTIDE SEQUENCE [LARGE SCALE GENOMIC DNA]</scope>
    <source>
        <strain evidence="1">GS</strain>
    </source>
</reference>
<comment type="caution">
    <text evidence="1">The sequence shown here is derived from an EMBL/GenBank/DDBJ whole genome shotgun (WGS) entry which is preliminary data.</text>
</comment>
<protein>
    <submittedName>
        <fullName evidence="1">RNA-binding protein</fullName>
    </submittedName>
</protein>
<dbReference type="InterPro" id="IPR019300">
    <property type="entry name" value="CooT"/>
</dbReference>
<dbReference type="Proteomes" id="UP000316238">
    <property type="component" value="Unassembled WGS sequence"/>
</dbReference>
<dbReference type="Pfam" id="PF10133">
    <property type="entry name" value="CooT"/>
    <property type="match status" value="1"/>
</dbReference>
<evidence type="ECO:0000313" key="1">
    <source>
        <dbReference type="EMBL" id="TAA75231.1"/>
    </source>
</evidence>
<keyword evidence="2" id="KW-1185">Reference proteome</keyword>